<organism evidence="1 2">
    <name type="scientific">Ralstonia condita</name>
    <dbReference type="NCBI Taxonomy" id="3058600"/>
    <lineage>
        <taxon>Bacteria</taxon>
        <taxon>Pseudomonadati</taxon>
        <taxon>Pseudomonadota</taxon>
        <taxon>Betaproteobacteria</taxon>
        <taxon>Burkholderiales</taxon>
        <taxon>Burkholderiaceae</taxon>
        <taxon>Ralstonia</taxon>
    </lineage>
</organism>
<reference evidence="1 2" key="1">
    <citation type="submission" date="2023-07" db="EMBL/GenBank/DDBJ databases">
        <authorList>
            <person name="Peeters C."/>
        </authorList>
    </citation>
    <scope>NUCLEOTIDE SEQUENCE [LARGE SCALE GENOMIC DNA]</scope>
    <source>
        <strain evidence="1 2">LMG 7141</strain>
    </source>
</reference>
<keyword evidence="2" id="KW-1185">Reference proteome</keyword>
<gene>
    <name evidence="1" type="ORF">LMG7141_01156</name>
</gene>
<evidence type="ECO:0000313" key="1">
    <source>
        <dbReference type="EMBL" id="CAJ0781496.1"/>
    </source>
</evidence>
<dbReference type="EMBL" id="CATYWO010000001">
    <property type="protein sequence ID" value="CAJ0781496.1"/>
    <property type="molecule type" value="Genomic_DNA"/>
</dbReference>
<proteinExistence type="predicted"/>
<comment type="caution">
    <text evidence="1">The sequence shown here is derived from an EMBL/GenBank/DDBJ whole genome shotgun (WGS) entry which is preliminary data.</text>
</comment>
<sequence length="44" mass="4757">MSTQMALAGGFHVKSPIVLLVLPTSCVVFRDACLAGRRYCSEEV</sequence>
<accession>A0ABM9J3T1</accession>
<dbReference type="Proteomes" id="UP001189616">
    <property type="component" value="Unassembled WGS sequence"/>
</dbReference>
<protein>
    <submittedName>
        <fullName evidence="1">Uncharacterized protein</fullName>
    </submittedName>
</protein>
<evidence type="ECO:0000313" key="2">
    <source>
        <dbReference type="Proteomes" id="UP001189616"/>
    </source>
</evidence>
<name>A0ABM9J3T1_9RALS</name>